<dbReference type="PROSITE" id="PS50977">
    <property type="entry name" value="HTH_TETR_2"/>
    <property type="match status" value="1"/>
</dbReference>
<dbReference type="Proteomes" id="UP000295388">
    <property type="component" value="Unassembled WGS sequence"/>
</dbReference>
<dbReference type="AlphaFoldDB" id="A0A4R6K7J5"/>
<dbReference type="InterPro" id="IPR001647">
    <property type="entry name" value="HTH_TetR"/>
</dbReference>
<name>A0A4R6K7J5_9ACTN</name>
<dbReference type="RefSeq" id="WP_133803115.1">
    <property type="nucleotide sequence ID" value="NZ_SNWQ01000015.1"/>
</dbReference>
<feature type="region of interest" description="Disordered" evidence="5">
    <location>
        <begin position="199"/>
        <end position="248"/>
    </location>
</feature>
<dbReference type="GO" id="GO:0003700">
    <property type="term" value="F:DNA-binding transcription factor activity"/>
    <property type="evidence" value="ECO:0007669"/>
    <property type="project" value="TreeGrafter"/>
</dbReference>
<dbReference type="EMBL" id="SNWQ01000015">
    <property type="protein sequence ID" value="TDO44565.1"/>
    <property type="molecule type" value="Genomic_DNA"/>
</dbReference>
<evidence type="ECO:0000313" key="7">
    <source>
        <dbReference type="EMBL" id="TDO44565.1"/>
    </source>
</evidence>
<dbReference type="Pfam" id="PF00440">
    <property type="entry name" value="TetR_N"/>
    <property type="match status" value="1"/>
</dbReference>
<evidence type="ECO:0000256" key="2">
    <source>
        <dbReference type="ARBA" id="ARBA00023125"/>
    </source>
</evidence>
<dbReference type="SUPFAM" id="SSF46689">
    <property type="entry name" value="Homeodomain-like"/>
    <property type="match status" value="1"/>
</dbReference>
<accession>A0A4R6K7J5</accession>
<evidence type="ECO:0000313" key="8">
    <source>
        <dbReference type="Proteomes" id="UP000295388"/>
    </source>
</evidence>
<dbReference type="OrthoDB" id="7252896at2"/>
<evidence type="ECO:0000256" key="1">
    <source>
        <dbReference type="ARBA" id="ARBA00023015"/>
    </source>
</evidence>
<keyword evidence="3" id="KW-0804">Transcription</keyword>
<evidence type="ECO:0000256" key="4">
    <source>
        <dbReference type="PROSITE-ProRule" id="PRU00335"/>
    </source>
</evidence>
<comment type="caution">
    <text evidence="7">The sequence shown here is derived from an EMBL/GenBank/DDBJ whole genome shotgun (WGS) entry which is preliminary data.</text>
</comment>
<sequence length="248" mass="25236">MPRMRRTESQARTRETLVHTATELFLRDGYAATSLEKVADEAGYSKGAVYSNFRNKDELCLAVVDAIRADQAHRMAAALDGAETLEDMLIAFQRWAESTIGDQAWTVFEVEFATRARQDDVVRRELAERNAQIRDAVTVLLVEHAEEFGIELPMPAADCATALLSLGVGLGVQRAIDPDVGVAVLPSVIRLLAGGAGSGSAGSGSAGSGSAGSGSAGSGRAGGGGAGSGSARGGGAGSGSAGGAGGRL</sequence>
<dbReference type="PANTHER" id="PTHR30055:SF234">
    <property type="entry name" value="HTH-TYPE TRANSCRIPTIONAL REGULATOR BETI"/>
    <property type="match status" value="1"/>
</dbReference>
<organism evidence="7 8">
    <name type="scientific">Kribbella caucasensis</name>
    <dbReference type="NCBI Taxonomy" id="2512215"/>
    <lineage>
        <taxon>Bacteria</taxon>
        <taxon>Bacillati</taxon>
        <taxon>Actinomycetota</taxon>
        <taxon>Actinomycetes</taxon>
        <taxon>Propionibacteriales</taxon>
        <taxon>Kribbellaceae</taxon>
        <taxon>Kribbella</taxon>
    </lineage>
</organism>
<dbReference type="GO" id="GO:0000976">
    <property type="term" value="F:transcription cis-regulatory region binding"/>
    <property type="evidence" value="ECO:0007669"/>
    <property type="project" value="TreeGrafter"/>
</dbReference>
<feature type="DNA-binding region" description="H-T-H motif" evidence="4">
    <location>
        <begin position="34"/>
        <end position="53"/>
    </location>
</feature>
<keyword evidence="2 4" id="KW-0238">DNA-binding</keyword>
<dbReference type="SUPFAM" id="SSF48498">
    <property type="entry name" value="Tetracyclin repressor-like, C-terminal domain"/>
    <property type="match status" value="1"/>
</dbReference>
<gene>
    <name evidence="7" type="ORF">EV643_11565</name>
</gene>
<keyword evidence="1" id="KW-0805">Transcription regulation</keyword>
<dbReference type="PANTHER" id="PTHR30055">
    <property type="entry name" value="HTH-TYPE TRANSCRIPTIONAL REGULATOR RUTR"/>
    <property type="match status" value="1"/>
</dbReference>
<dbReference type="PRINTS" id="PR00455">
    <property type="entry name" value="HTHTETR"/>
</dbReference>
<reference evidence="7 8" key="1">
    <citation type="submission" date="2019-03" db="EMBL/GenBank/DDBJ databases">
        <title>Genomic Encyclopedia of Type Strains, Phase III (KMG-III): the genomes of soil and plant-associated and newly described type strains.</title>
        <authorList>
            <person name="Whitman W."/>
        </authorList>
    </citation>
    <scope>NUCLEOTIDE SEQUENCE [LARGE SCALE GENOMIC DNA]</scope>
    <source>
        <strain evidence="7 8">VKM Ac-2527</strain>
    </source>
</reference>
<evidence type="ECO:0000256" key="3">
    <source>
        <dbReference type="ARBA" id="ARBA00023163"/>
    </source>
</evidence>
<protein>
    <submittedName>
        <fullName evidence="7">TetR family transcriptional regulator</fullName>
    </submittedName>
</protein>
<keyword evidence="8" id="KW-1185">Reference proteome</keyword>
<dbReference type="Gene3D" id="1.10.357.10">
    <property type="entry name" value="Tetracycline Repressor, domain 2"/>
    <property type="match status" value="1"/>
</dbReference>
<evidence type="ECO:0000256" key="5">
    <source>
        <dbReference type="SAM" id="MobiDB-lite"/>
    </source>
</evidence>
<proteinExistence type="predicted"/>
<dbReference type="InterPro" id="IPR050109">
    <property type="entry name" value="HTH-type_TetR-like_transc_reg"/>
</dbReference>
<dbReference type="InterPro" id="IPR036271">
    <property type="entry name" value="Tet_transcr_reg_TetR-rel_C_sf"/>
</dbReference>
<feature type="domain" description="HTH tetR-type" evidence="6">
    <location>
        <begin position="11"/>
        <end position="71"/>
    </location>
</feature>
<evidence type="ECO:0000259" key="6">
    <source>
        <dbReference type="PROSITE" id="PS50977"/>
    </source>
</evidence>
<dbReference type="InterPro" id="IPR009057">
    <property type="entry name" value="Homeodomain-like_sf"/>
</dbReference>